<dbReference type="PANTHER" id="PTHR30093:SF2">
    <property type="entry name" value="TYPE II SECRETION SYSTEM PROTEIN H"/>
    <property type="match status" value="1"/>
</dbReference>
<comment type="caution">
    <text evidence="1">The sequence shown here is derived from an EMBL/GenBank/DDBJ whole genome shotgun (WGS) entry which is preliminary data.</text>
</comment>
<dbReference type="SUPFAM" id="SSF54523">
    <property type="entry name" value="Pili subunits"/>
    <property type="match status" value="1"/>
</dbReference>
<dbReference type="InterPro" id="IPR012902">
    <property type="entry name" value="N_methyl_site"/>
</dbReference>
<evidence type="ECO:0008006" key="2">
    <source>
        <dbReference type="Google" id="ProtNLM"/>
    </source>
</evidence>
<dbReference type="PANTHER" id="PTHR30093">
    <property type="entry name" value="GENERAL SECRETION PATHWAY PROTEIN G"/>
    <property type="match status" value="1"/>
</dbReference>
<gene>
    <name evidence="1" type="ORF">SDC9_93542</name>
</gene>
<name>A0A645A0W1_9ZZZZ</name>
<dbReference type="AlphaFoldDB" id="A0A645A0W1"/>
<protein>
    <recommendedName>
        <fullName evidence="2">Type II secretion system protein G</fullName>
    </recommendedName>
</protein>
<accession>A0A645A0W1</accession>
<organism evidence="1">
    <name type="scientific">bioreactor metagenome</name>
    <dbReference type="NCBI Taxonomy" id="1076179"/>
    <lineage>
        <taxon>unclassified sequences</taxon>
        <taxon>metagenomes</taxon>
        <taxon>ecological metagenomes</taxon>
    </lineage>
</organism>
<dbReference type="Pfam" id="PF07963">
    <property type="entry name" value="N_methyl"/>
    <property type="match status" value="1"/>
</dbReference>
<dbReference type="Gene3D" id="3.30.700.10">
    <property type="entry name" value="Glycoprotein, Type 4 Pilin"/>
    <property type="match status" value="1"/>
</dbReference>
<dbReference type="NCBIfam" id="TIGR02532">
    <property type="entry name" value="IV_pilin_GFxxxE"/>
    <property type="match status" value="1"/>
</dbReference>
<dbReference type="EMBL" id="VSSQ01011439">
    <property type="protein sequence ID" value="MPM46835.1"/>
    <property type="molecule type" value="Genomic_DNA"/>
</dbReference>
<evidence type="ECO:0000313" key="1">
    <source>
        <dbReference type="EMBL" id="MPM46835.1"/>
    </source>
</evidence>
<proteinExistence type="predicted"/>
<dbReference type="InterPro" id="IPR045584">
    <property type="entry name" value="Pilin-like"/>
</dbReference>
<reference evidence="1" key="1">
    <citation type="submission" date="2019-08" db="EMBL/GenBank/DDBJ databases">
        <authorList>
            <person name="Kucharzyk K."/>
            <person name="Murdoch R.W."/>
            <person name="Higgins S."/>
            <person name="Loffler F."/>
        </authorList>
    </citation>
    <scope>NUCLEOTIDE SEQUENCE</scope>
</reference>
<sequence>MKKQTMLRRNKRFTLIELLVVIAIIAILAAMLLPALSAARERAKVASCITKLKQIGLAQLMYAGDNQDWRPPTVITPVATTSYTSFGSSATSSTNGVQVMINMGYFGTEKSKSATETADNFDRFLHCPSDSQNFGYKSNTVPVVAQVGNMSYLFWWLYPDRVTEFGYTDAEKYERSRNQYSAAVNPDNKIGSDLCFPAYGNAPGYYANHPNAMNMLAMGGHVVHVPSIPSNLTSWKLRVPWADAQN</sequence>